<evidence type="ECO:0000313" key="1">
    <source>
        <dbReference type="EMBL" id="MPM09779.1"/>
    </source>
</evidence>
<organism evidence="1">
    <name type="scientific">bioreactor metagenome</name>
    <dbReference type="NCBI Taxonomy" id="1076179"/>
    <lineage>
        <taxon>unclassified sequences</taxon>
        <taxon>metagenomes</taxon>
        <taxon>ecological metagenomes</taxon>
    </lineage>
</organism>
<name>A0A644X116_9ZZZZ</name>
<reference evidence="1" key="1">
    <citation type="submission" date="2019-08" db="EMBL/GenBank/DDBJ databases">
        <authorList>
            <person name="Kucharzyk K."/>
            <person name="Murdoch R.W."/>
            <person name="Higgins S."/>
            <person name="Loffler F."/>
        </authorList>
    </citation>
    <scope>NUCLEOTIDE SEQUENCE</scope>
</reference>
<dbReference type="EMBL" id="VSSQ01001611">
    <property type="protein sequence ID" value="MPM09779.1"/>
    <property type="molecule type" value="Genomic_DNA"/>
</dbReference>
<dbReference type="AlphaFoldDB" id="A0A644X116"/>
<sequence>MKAYGLIFVLFFIVLISCTSEAKYTEFSLKKTDIELKFQLDSVTKNEFYCYSTYKDNEGKDFFVFQNQGKNTLLFYELKNQSLAFKIDNPIEGDNGIGLGNGFYIHNLDSIYIPNRDIKEISLTNNSCILIDKYPYENDKDNKPLSIFCFGAANYKPATVIGRIMYIYSGPNRYIDHDPVTVTLNMDTKEIKALPFDYPEYPGSETKIKKYGLENLFSRCFDGKRFVYSFYYDEDIYVASPSHDSIRKIPVKSKYFNKVQLPDELTASPMDFCENAWYGNLIYDKYRDLYYRVAYPSTEIEKNIRPIELSLYGRKNFSIIILDKDFNKVGETMFPDYTYNSNIMFVHEDGLYISDSHYLNPNFSDDELSLILFKIVK</sequence>
<gene>
    <name evidence="1" type="ORF">SDC9_56102</name>
</gene>
<protein>
    <recommendedName>
        <fullName evidence="2">DUF4221 domain-containing protein</fullName>
    </recommendedName>
</protein>
<accession>A0A644X116</accession>
<comment type="caution">
    <text evidence="1">The sequence shown here is derived from an EMBL/GenBank/DDBJ whole genome shotgun (WGS) entry which is preliminary data.</text>
</comment>
<evidence type="ECO:0008006" key="2">
    <source>
        <dbReference type="Google" id="ProtNLM"/>
    </source>
</evidence>
<dbReference type="PROSITE" id="PS51257">
    <property type="entry name" value="PROKAR_LIPOPROTEIN"/>
    <property type="match status" value="1"/>
</dbReference>
<dbReference type="InterPro" id="IPR025316">
    <property type="entry name" value="DUF4221"/>
</dbReference>
<proteinExistence type="predicted"/>
<dbReference type="Pfam" id="PF13970">
    <property type="entry name" value="DUF4221"/>
    <property type="match status" value="1"/>
</dbReference>